<dbReference type="PANTHER" id="PTHR34075">
    <property type="entry name" value="BLR3430 PROTEIN"/>
    <property type="match status" value="1"/>
</dbReference>
<evidence type="ECO:0008006" key="5">
    <source>
        <dbReference type="Google" id="ProtNLM"/>
    </source>
</evidence>
<organism evidence="3 4">
    <name type="scientific">Lentibacillus persicus</name>
    <dbReference type="NCBI Taxonomy" id="640948"/>
    <lineage>
        <taxon>Bacteria</taxon>
        <taxon>Bacillati</taxon>
        <taxon>Bacillota</taxon>
        <taxon>Bacilli</taxon>
        <taxon>Bacillales</taxon>
        <taxon>Bacillaceae</taxon>
        <taxon>Lentibacillus</taxon>
    </lineage>
</organism>
<dbReference type="InterPro" id="IPR052513">
    <property type="entry name" value="Thioester_dehydratase-like"/>
</dbReference>
<dbReference type="InterPro" id="IPR022002">
    <property type="entry name" value="ChsH2_Znr"/>
</dbReference>
<reference evidence="4" key="1">
    <citation type="submission" date="2016-10" db="EMBL/GenBank/DDBJ databases">
        <authorList>
            <person name="Varghese N."/>
            <person name="Submissions S."/>
        </authorList>
    </citation>
    <scope>NUCLEOTIDE SEQUENCE [LARGE SCALE GENOMIC DNA]</scope>
    <source>
        <strain evidence="4">DSM 22530</strain>
    </source>
</reference>
<evidence type="ECO:0000259" key="2">
    <source>
        <dbReference type="Pfam" id="PF12172"/>
    </source>
</evidence>
<evidence type="ECO:0000313" key="3">
    <source>
        <dbReference type="EMBL" id="SFD41747.1"/>
    </source>
</evidence>
<dbReference type="SUPFAM" id="SSF50249">
    <property type="entry name" value="Nucleic acid-binding proteins"/>
    <property type="match status" value="1"/>
</dbReference>
<gene>
    <name evidence="3" type="ORF">SAMN05216238_101247</name>
</gene>
<dbReference type="InterPro" id="IPR002878">
    <property type="entry name" value="ChsH2_C"/>
</dbReference>
<evidence type="ECO:0000259" key="1">
    <source>
        <dbReference type="Pfam" id="PF01796"/>
    </source>
</evidence>
<name>A0A1I1S5T7_9BACI</name>
<dbReference type="Proteomes" id="UP000199474">
    <property type="component" value="Unassembled WGS sequence"/>
</dbReference>
<sequence>MSISLPKPLRTSISKPFWDNIAEGRFSLQFCDDCSRAIFYPRAHCPFCFSNQLTWKEASGQGKLQTWSIIYRTDHPAWQEKTPYVVGVVELTEGPSMLTHLLIEPSEVFYQMDVSVCFITIEDEVLPFFKAKGDDTPWF</sequence>
<dbReference type="Gene3D" id="6.10.30.10">
    <property type="match status" value="1"/>
</dbReference>
<dbReference type="OrthoDB" id="9785144at2"/>
<feature type="domain" description="ChsH2 rubredoxin-like zinc ribbon" evidence="2">
    <location>
        <begin position="18"/>
        <end position="52"/>
    </location>
</feature>
<dbReference type="STRING" id="640948.SAMN05216238_101247"/>
<dbReference type="Pfam" id="PF12172">
    <property type="entry name" value="zf-ChsH2"/>
    <property type="match status" value="1"/>
</dbReference>
<dbReference type="RefSeq" id="WP_090080190.1">
    <property type="nucleotide sequence ID" value="NZ_FOMR01000001.1"/>
</dbReference>
<accession>A0A1I1S5T7</accession>
<proteinExistence type="predicted"/>
<protein>
    <recommendedName>
        <fullName evidence="5">DUF35 domain-containing protein</fullName>
    </recommendedName>
</protein>
<dbReference type="Pfam" id="PF01796">
    <property type="entry name" value="OB_ChsH2_C"/>
    <property type="match status" value="1"/>
</dbReference>
<dbReference type="AlphaFoldDB" id="A0A1I1S5T7"/>
<dbReference type="PANTHER" id="PTHR34075:SF5">
    <property type="entry name" value="BLR3430 PROTEIN"/>
    <property type="match status" value="1"/>
</dbReference>
<dbReference type="InterPro" id="IPR012340">
    <property type="entry name" value="NA-bd_OB-fold"/>
</dbReference>
<keyword evidence="4" id="KW-1185">Reference proteome</keyword>
<evidence type="ECO:0000313" key="4">
    <source>
        <dbReference type="Proteomes" id="UP000199474"/>
    </source>
</evidence>
<dbReference type="EMBL" id="FOMR01000001">
    <property type="protein sequence ID" value="SFD41747.1"/>
    <property type="molecule type" value="Genomic_DNA"/>
</dbReference>
<feature type="domain" description="ChsH2 C-terminal OB-fold" evidence="1">
    <location>
        <begin position="55"/>
        <end position="117"/>
    </location>
</feature>